<evidence type="ECO:0000313" key="3">
    <source>
        <dbReference type="Proteomes" id="UP000809587"/>
    </source>
</evidence>
<protein>
    <submittedName>
        <fullName evidence="2">Uncharacterized protein</fullName>
    </submittedName>
</protein>
<dbReference type="RefSeq" id="WP_204960876.1">
    <property type="nucleotide sequence ID" value="NZ_JAFEUO010000007.1"/>
</dbReference>
<keyword evidence="3" id="KW-1185">Reference proteome</keyword>
<feature type="signal peptide" evidence="1">
    <location>
        <begin position="1"/>
        <end position="23"/>
    </location>
</feature>
<accession>A0ABS2JIP2</accession>
<gene>
    <name evidence="2" type="ORF">JQN84_24320</name>
</gene>
<evidence type="ECO:0000313" key="2">
    <source>
        <dbReference type="EMBL" id="MBM7085653.1"/>
    </source>
</evidence>
<name>A0ABS2JIP2_9ACTN</name>
<reference evidence="2 3" key="1">
    <citation type="submission" date="2021-02" db="EMBL/GenBank/DDBJ databases">
        <authorList>
            <person name="Lee D.-H."/>
        </authorList>
    </citation>
    <scope>NUCLEOTIDE SEQUENCE [LARGE SCALE GENOMIC DNA]</scope>
    <source>
        <strain evidence="2 3">MMS20-R2-29</strain>
    </source>
</reference>
<organism evidence="2 3">
    <name type="scientific">Micromonospora humidisoli</name>
    <dbReference type="NCBI Taxonomy" id="2807622"/>
    <lineage>
        <taxon>Bacteria</taxon>
        <taxon>Bacillati</taxon>
        <taxon>Actinomycetota</taxon>
        <taxon>Actinomycetes</taxon>
        <taxon>Micromonosporales</taxon>
        <taxon>Micromonosporaceae</taxon>
        <taxon>Micromonospora</taxon>
    </lineage>
</organism>
<keyword evidence="1" id="KW-0732">Signal</keyword>
<evidence type="ECO:0000256" key="1">
    <source>
        <dbReference type="SAM" id="SignalP"/>
    </source>
</evidence>
<sequence length="46" mass="4475">MSTLVRTVIAAAALAFVVAGVQAALASAPSGDVVALCNHAPRGCHS</sequence>
<feature type="chain" id="PRO_5046738102" evidence="1">
    <location>
        <begin position="24"/>
        <end position="46"/>
    </location>
</feature>
<dbReference type="EMBL" id="JAFEUO010000007">
    <property type="protein sequence ID" value="MBM7085653.1"/>
    <property type="molecule type" value="Genomic_DNA"/>
</dbReference>
<proteinExistence type="predicted"/>
<dbReference type="Proteomes" id="UP000809587">
    <property type="component" value="Unassembled WGS sequence"/>
</dbReference>
<comment type="caution">
    <text evidence="2">The sequence shown here is derived from an EMBL/GenBank/DDBJ whole genome shotgun (WGS) entry which is preliminary data.</text>
</comment>